<dbReference type="NCBIfam" id="TIGR01276">
    <property type="entry name" value="thiB"/>
    <property type="match status" value="1"/>
</dbReference>
<sequence>MFKFKFPSRSLLATIFIATATLTGAGAQAADKTLTVYTYESFISEWGPGPKVKEAFEKTCGCNVNFVSVADGVALLSRLKLEGAGTKADIVLGLDTNLTTEAKATGLFDASGIDVGGLKVPGDYKDDVFVPYDYGHFAVIYDTQTIKNPPQSMKDLVEGDPSQKIVIEDPRTSTPGLGLLLWVKSVYGDKAPEAWAKLKKRVLTVTPGWSEAYGLFTKGEVPMVLSYTTSPAYHMVAENTDRYQAAAFSEGHYIQIEVAGLLKNAPDKELARDFLKFMVTPGFQDTIPTNNWMMPVSATSQPLPDAFGKLVNPSKTFLMSSDEVAENRKAWIDEWLAAMSMN</sequence>
<comment type="caution">
    <text evidence="8">The sequence shown here is derived from an EMBL/GenBank/DDBJ whole genome shotgun (WGS) entry which is preliminary data.</text>
</comment>
<dbReference type="Gene3D" id="3.40.190.10">
    <property type="entry name" value="Periplasmic binding protein-like II"/>
    <property type="match status" value="2"/>
</dbReference>
<reference evidence="8 9" key="1">
    <citation type="submission" date="2015-11" db="EMBL/GenBank/DDBJ databases">
        <title>Draft Genome Sequence of the Strain BR 10423 (Rhizobium sp.) isolated from nodules of Mimosa pudica.</title>
        <authorList>
            <person name="Barauna A.C."/>
            <person name="Zilli J.E."/>
            <person name="Simoes-Araujo J.L."/>
            <person name="Reis V.M."/>
            <person name="James E.K."/>
            <person name="Reis F.B.Jr."/>
            <person name="Rouws L.F."/>
            <person name="Passos S.R."/>
            <person name="Gois S.R."/>
        </authorList>
    </citation>
    <scope>NUCLEOTIDE SEQUENCE [LARGE SCALE GENOMIC DNA]</scope>
    <source>
        <strain evidence="8 9">BR10423</strain>
    </source>
</reference>
<keyword evidence="5 7" id="KW-0732">Signal</keyword>
<evidence type="ECO:0000256" key="1">
    <source>
        <dbReference type="ARBA" id="ARBA00004418"/>
    </source>
</evidence>
<dbReference type="PANTHER" id="PTHR30006:SF3">
    <property type="entry name" value="THIAMINE-BINDING PERIPLASMIC PROTEIN"/>
    <property type="match status" value="1"/>
</dbReference>
<evidence type="ECO:0000313" key="8">
    <source>
        <dbReference type="EMBL" id="KWV44168.1"/>
    </source>
</evidence>
<evidence type="ECO:0000256" key="4">
    <source>
        <dbReference type="ARBA" id="ARBA00022448"/>
    </source>
</evidence>
<keyword evidence="6" id="KW-0574">Periplasm</keyword>
<keyword evidence="9" id="KW-1185">Reference proteome</keyword>
<dbReference type="CDD" id="cd13545">
    <property type="entry name" value="PBP2_TbpA"/>
    <property type="match status" value="1"/>
</dbReference>
<protein>
    <recommendedName>
        <fullName evidence="3">Thiamine-binding periplasmic protein</fullName>
    </recommendedName>
</protein>
<dbReference type="InterPro" id="IPR006059">
    <property type="entry name" value="SBP"/>
</dbReference>
<dbReference type="NCBIfam" id="TIGR01254">
    <property type="entry name" value="sfuA"/>
    <property type="match status" value="1"/>
</dbReference>
<proteinExistence type="inferred from homology"/>
<dbReference type="GO" id="GO:0030288">
    <property type="term" value="C:outer membrane-bounded periplasmic space"/>
    <property type="evidence" value="ECO:0007669"/>
    <property type="project" value="InterPro"/>
</dbReference>
<evidence type="ECO:0000256" key="3">
    <source>
        <dbReference type="ARBA" id="ARBA00019815"/>
    </source>
</evidence>
<evidence type="ECO:0000256" key="2">
    <source>
        <dbReference type="ARBA" id="ARBA00008520"/>
    </source>
</evidence>
<dbReference type="Proteomes" id="UP000068164">
    <property type="component" value="Unassembled WGS sequence"/>
</dbReference>
<dbReference type="SUPFAM" id="SSF53850">
    <property type="entry name" value="Periplasmic binding protein-like II"/>
    <property type="match status" value="1"/>
</dbReference>
<dbReference type="InterPro" id="IPR005967">
    <property type="entry name" value="ThiB"/>
</dbReference>
<comment type="subcellular location">
    <subcellularLocation>
        <location evidence="1">Periplasm</location>
    </subcellularLocation>
</comment>
<gene>
    <name evidence="8" type="primary">tbpA</name>
    <name evidence="8" type="ORF">AS026_17490</name>
</gene>
<evidence type="ECO:0000256" key="7">
    <source>
        <dbReference type="SAM" id="SignalP"/>
    </source>
</evidence>
<organism evidence="8 9">
    <name type="scientific">Rhizobium altiplani</name>
    <dbReference type="NCBI Taxonomy" id="1864509"/>
    <lineage>
        <taxon>Bacteria</taxon>
        <taxon>Pseudomonadati</taxon>
        <taxon>Pseudomonadota</taxon>
        <taxon>Alphaproteobacteria</taxon>
        <taxon>Hyphomicrobiales</taxon>
        <taxon>Rhizobiaceae</taxon>
        <taxon>Rhizobium/Agrobacterium group</taxon>
        <taxon>Rhizobium</taxon>
    </lineage>
</organism>
<comment type="similarity">
    <text evidence="2">Belongs to the bacterial solute-binding protein 1 family.</text>
</comment>
<evidence type="ECO:0000256" key="6">
    <source>
        <dbReference type="ARBA" id="ARBA00022764"/>
    </source>
</evidence>
<accession>A0A109J8B2</accession>
<feature type="chain" id="PRO_5007136504" description="Thiamine-binding periplasmic protein" evidence="7">
    <location>
        <begin position="30"/>
        <end position="342"/>
    </location>
</feature>
<dbReference type="EMBL" id="LNCD01000123">
    <property type="protein sequence ID" value="KWV44168.1"/>
    <property type="molecule type" value="Genomic_DNA"/>
</dbReference>
<dbReference type="AlphaFoldDB" id="A0A109J8B2"/>
<dbReference type="InterPro" id="IPR005948">
    <property type="entry name" value="ThiB-like"/>
</dbReference>
<evidence type="ECO:0000313" key="9">
    <source>
        <dbReference type="Proteomes" id="UP000068164"/>
    </source>
</evidence>
<dbReference type="PANTHER" id="PTHR30006">
    <property type="entry name" value="THIAMINE-BINDING PERIPLASMIC PROTEIN-RELATED"/>
    <property type="match status" value="1"/>
</dbReference>
<dbReference type="GO" id="GO:0030976">
    <property type="term" value="F:thiamine pyrophosphate binding"/>
    <property type="evidence" value="ECO:0007669"/>
    <property type="project" value="TreeGrafter"/>
</dbReference>
<feature type="signal peptide" evidence="7">
    <location>
        <begin position="1"/>
        <end position="29"/>
    </location>
</feature>
<dbReference type="RefSeq" id="WP_062373976.1">
    <property type="nucleotide sequence ID" value="NZ_LNCD01000123.1"/>
</dbReference>
<evidence type="ECO:0000256" key="5">
    <source>
        <dbReference type="ARBA" id="ARBA00022729"/>
    </source>
</evidence>
<dbReference type="GO" id="GO:0030975">
    <property type="term" value="F:thiamine binding"/>
    <property type="evidence" value="ECO:0007669"/>
    <property type="project" value="InterPro"/>
</dbReference>
<name>A0A109J8B2_9HYPH</name>
<dbReference type="GO" id="GO:0015888">
    <property type="term" value="P:thiamine transport"/>
    <property type="evidence" value="ECO:0007669"/>
    <property type="project" value="InterPro"/>
</dbReference>
<dbReference type="Pfam" id="PF01547">
    <property type="entry name" value="SBP_bac_1"/>
    <property type="match status" value="1"/>
</dbReference>
<dbReference type="OrthoDB" id="8013425at2"/>
<keyword evidence="4" id="KW-0813">Transport</keyword>